<dbReference type="GO" id="GO:0004557">
    <property type="term" value="F:alpha-galactosidase activity"/>
    <property type="evidence" value="ECO:0007669"/>
    <property type="project" value="UniProtKB-EC"/>
</dbReference>
<accession>A0A1H8XHH0</accession>
<feature type="chain" id="PRO_5011434689" description="Alpha-galactosidase" evidence="6">
    <location>
        <begin position="31"/>
        <end position="444"/>
    </location>
</feature>
<evidence type="ECO:0000259" key="7">
    <source>
        <dbReference type="Pfam" id="PF17801"/>
    </source>
</evidence>
<dbReference type="CDD" id="cd14792">
    <property type="entry name" value="GH27"/>
    <property type="match status" value="1"/>
</dbReference>
<keyword evidence="9" id="KW-1185">Reference proteome</keyword>
<dbReference type="SUPFAM" id="SSF51011">
    <property type="entry name" value="Glycosyl hydrolase domain"/>
    <property type="match status" value="1"/>
</dbReference>
<evidence type="ECO:0000313" key="9">
    <source>
        <dbReference type="Proteomes" id="UP000198582"/>
    </source>
</evidence>
<evidence type="ECO:0000256" key="4">
    <source>
        <dbReference type="ARBA" id="ARBA00023295"/>
    </source>
</evidence>
<evidence type="ECO:0000256" key="3">
    <source>
        <dbReference type="ARBA" id="ARBA00022801"/>
    </source>
</evidence>
<evidence type="ECO:0000256" key="6">
    <source>
        <dbReference type="SAM" id="SignalP"/>
    </source>
</evidence>
<dbReference type="RefSeq" id="WP_091618136.1">
    <property type="nucleotide sequence ID" value="NZ_FOEF01000007.1"/>
</dbReference>
<dbReference type="PRINTS" id="PR00740">
    <property type="entry name" value="GLHYDRLASE27"/>
</dbReference>
<name>A0A1H8XHH0_9PSEU</name>
<keyword evidence="3 5" id="KW-0378">Hydrolase</keyword>
<reference evidence="9" key="1">
    <citation type="submission" date="2016-10" db="EMBL/GenBank/DDBJ databases">
        <authorList>
            <person name="Varghese N."/>
            <person name="Submissions S."/>
        </authorList>
    </citation>
    <scope>NUCLEOTIDE SEQUENCE [LARGE SCALE GENOMIC DNA]</scope>
    <source>
        <strain evidence="9">DSM 44993</strain>
    </source>
</reference>
<comment type="similarity">
    <text evidence="1 5">Belongs to the glycosyl hydrolase 27 family.</text>
</comment>
<keyword evidence="2 6" id="KW-0732">Signal</keyword>
<dbReference type="Gene3D" id="2.60.40.1180">
    <property type="entry name" value="Golgi alpha-mannosidase II"/>
    <property type="match status" value="1"/>
</dbReference>
<dbReference type="EMBL" id="FOEF01000007">
    <property type="protein sequence ID" value="SEP39191.1"/>
    <property type="molecule type" value="Genomic_DNA"/>
</dbReference>
<feature type="signal peptide" evidence="6">
    <location>
        <begin position="1"/>
        <end position="30"/>
    </location>
</feature>
<dbReference type="InterPro" id="IPR013780">
    <property type="entry name" value="Glyco_hydro_b"/>
</dbReference>
<dbReference type="PANTHER" id="PTHR11452">
    <property type="entry name" value="ALPHA-GALACTOSIDASE/ALPHA-N-ACETYLGALACTOSAMINIDASE"/>
    <property type="match status" value="1"/>
</dbReference>
<evidence type="ECO:0000313" key="8">
    <source>
        <dbReference type="EMBL" id="SEP39191.1"/>
    </source>
</evidence>
<dbReference type="AlphaFoldDB" id="A0A1H8XHH0"/>
<keyword evidence="5" id="KW-1015">Disulfide bond</keyword>
<sequence>MTRAQRKRYLGAAFTALTALAAVVPGTAAAAPGGHGRPVVAATPPMGWSSWSSLHGNISEQVIEAQAKVMHDSLARYGYRYVNIDAGWSDHVDAYGRNAENTAKFPHGIAAVARYVHGLGLKFGIYLVPGVPAAAVKADSAIKGTPYHVSDILVPGAKGNTADDGSGLIDFGKPGADAYVRSQAELLASWGVDYIKMDFVGPGGGRVPADNRADVQHWQAALRATGRPIHLELSNSLSFPDAATWQRYSNGWRIEGDIECYSHCVGLTNWDVRVKQRFTDVPKWIPFAGPGHWNDLDSVEVGNGDADGISPDERQSMITLWAAEAAPLLLGTDLTKLDPADLALLTNREVLAVDQAGRPAHPLSQATPQQVWVSEDGHGGYTVALFNLGADTAKVTANFGDLGFRGPAAVRDLWSHRDLGVERTAFSASLAPHASRLLHVERLG</sequence>
<protein>
    <recommendedName>
        <fullName evidence="5">Alpha-galactosidase</fullName>
        <ecNumber evidence="5">3.2.1.22</ecNumber>
    </recommendedName>
    <alternativeName>
        <fullName evidence="5">Melibiase</fullName>
    </alternativeName>
</protein>
<dbReference type="SUPFAM" id="SSF51445">
    <property type="entry name" value="(Trans)glycosidases"/>
    <property type="match status" value="1"/>
</dbReference>
<evidence type="ECO:0000256" key="5">
    <source>
        <dbReference type="RuleBase" id="RU361168"/>
    </source>
</evidence>
<feature type="domain" description="Alpha galactosidase C-terminal" evidence="7">
    <location>
        <begin position="368"/>
        <end position="439"/>
    </location>
</feature>
<comment type="catalytic activity">
    <reaction evidence="5">
        <text>Hydrolysis of terminal, non-reducing alpha-D-galactose residues in alpha-D-galactosides, including galactose oligosaccharides, galactomannans and galactolipids.</text>
        <dbReference type="EC" id="3.2.1.22"/>
    </reaction>
</comment>
<dbReference type="InterPro" id="IPR002241">
    <property type="entry name" value="Glyco_hydro_27"/>
</dbReference>
<gene>
    <name evidence="8" type="ORF">SAMN04489732_107236</name>
</gene>
<dbReference type="EC" id="3.2.1.22" evidence="5"/>
<dbReference type="Proteomes" id="UP000198582">
    <property type="component" value="Unassembled WGS sequence"/>
</dbReference>
<dbReference type="STRING" id="394193.SAMN04489732_107236"/>
<dbReference type="Gene3D" id="3.20.20.70">
    <property type="entry name" value="Aldolase class I"/>
    <property type="match status" value="1"/>
</dbReference>
<dbReference type="OrthoDB" id="9807519at2"/>
<dbReference type="PANTHER" id="PTHR11452:SF33">
    <property type="entry name" value="ALPHA-GALACTOSIDASE 2"/>
    <property type="match status" value="1"/>
</dbReference>
<keyword evidence="4 5" id="KW-0326">Glycosidase</keyword>
<dbReference type="GO" id="GO:0005975">
    <property type="term" value="P:carbohydrate metabolic process"/>
    <property type="evidence" value="ECO:0007669"/>
    <property type="project" value="InterPro"/>
</dbReference>
<dbReference type="Pfam" id="PF16499">
    <property type="entry name" value="Melibiase_2"/>
    <property type="match status" value="2"/>
</dbReference>
<evidence type="ECO:0000256" key="1">
    <source>
        <dbReference type="ARBA" id="ARBA00009743"/>
    </source>
</evidence>
<proteinExistence type="inferred from homology"/>
<dbReference type="InterPro" id="IPR041233">
    <property type="entry name" value="Melibiase_C"/>
</dbReference>
<dbReference type="InterPro" id="IPR013785">
    <property type="entry name" value="Aldolase_TIM"/>
</dbReference>
<evidence type="ECO:0000256" key="2">
    <source>
        <dbReference type="ARBA" id="ARBA00022729"/>
    </source>
</evidence>
<dbReference type="Pfam" id="PF17801">
    <property type="entry name" value="Melibiase_C"/>
    <property type="match status" value="1"/>
</dbReference>
<dbReference type="InterPro" id="IPR017853">
    <property type="entry name" value="GH"/>
</dbReference>
<organism evidence="8 9">
    <name type="scientific">Amycolatopsis saalfeldensis</name>
    <dbReference type="NCBI Taxonomy" id="394193"/>
    <lineage>
        <taxon>Bacteria</taxon>
        <taxon>Bacillati</taxon>
        <taxon>Actinomycetota</taxon>
        <taxon>Actinomycetes</taxon>
        <taxon>Pseudonocardiales</taxon>
        <taxon>Pseudonocardiaceae</taxon>
        <taxon>Amycolatopsis</taxon>
    </lineage>
</organism>